<sequence length="78" mass="8287">MSTSLGQVARPLHGDAGACPRTAMVDWIENEGGRAYVQGPSSRADVHTVHPSQRAAYIKTEPNSTGAENLRTPDLLTA</sequence>
<dbReference type="EMBL" id="JAWLKH010000052">
    <property type="protein sequence ID" value="MDV6314728.1"/>
    <property type="molecule type" value="Genomic_DNA"/>
</dbReference>
<dbReference type="AlphaFoldDB" id="A0AAE4RAQ9"/>
<dbReference type="Proteomes" id="UP001185922">
    <property type="component" value="Unassembled WGS sequence"/>
</dbReference>
<organism evidence="1 2">
    <name type="scientific">Gordonia amicalis</name>
    <dbReference type="NCBI Taxonomy" id="89053"/>
    <lineage>
        <taxon>Bacteria</taxon>
        <taxon>Bacillati</taxon>
        <taxon>Actinomycetota</taxon>
        <taxon>Actinomycetes</taxon>
        <taxon>Mycobacteriales</taxon>
        <taxon>Gordoniaceae</taxon>
        <taxon>Gordonia</taxon>
    </lineage>
</organism>
<evidence type="ECO:0008006" key="3">
    <source>
        <dbReference type="Google" id="ProtNLM"/>
    </source>
</evidence>
<name>A0AAE4RAQ9_9ACTN</name>
<comment type="caution">
    <text evidence="1">The sequence shown here is derived from an EMBL/GenBank/DDBJ whole genome shotgun (WGS) entry which is preliminary data.</text>
</comment>
<dbReference type="RefSeq" id="WP_317510425.1">
    <property type="nucleotide sequence ID" value="NZ_JAWLKH010000052.1"/>
</dbReference>
<reference evidence="1" key="1">
    <citation type="submission" date="2023-10" db="EMBL/GenBank/DDBJ databases">
        <title>Development of a sustainable strategy for remediation of hydrocarbon-contaminated territories based on the waste exchange concept.</title>
        <authorList>
            <person name="Krivoruchko A."/>
        </authorList>
    </citation>
    <scope>NUCLEOTIDE SEQUENCE</scope>
    <source>
        <strain evidence="1">IEGM 1279</strain>
    </source>
</reference>
<gene>
    <name evidence="1" type="ORF">R3Q15_23145</name>
</gene>
<protein>
    <recommendedName>
        <fullName evidence="3">DUF3892 domain-containing protein</fullName>
    </recommendedName>
</protein>
<proteinExistence type="predicted"/>
<evidence type="ECO:0000313" key="2">
    <source>
        <dbReference type="Proteomes" id="UP001185922"/>
    </source>
</evidence>
<evidence type="ECO:0000313" key="1">
    <source>
        <dbReference type="EMBL" id="MDV6314728.1"/>
    </source>
</evidence>
<accession>A0AAE4RAQ9</accession>